<comment type="similarity">
    <text evidence="1 3">Belongs to the N-Me-Phe pilin family.</text>
</comment>
<dbReference type="GO" id="GO:0043107">
    <property type="term" value="P:type IV pilus-dependent motility"/>
    <property type="evidence" value="ECO:0007669"/>
    <property type="project" value="TreeGrafter"/>
</dbReference>
<keyword evidence="2" id="KW-0488">Methylation</keyword>
<dbReference type="OrthoDB" id="5918848at2"/>
<dbReference type="PANTHER" id="PTHR30093:SF34">
    <property type="entry name" value="PREPILIN PEPTIDASE-DEPENDENT PROTEIN D"/>
    <property type="match status" value="1"/>
</dbReference>
<dbReference type="NCBIfam" id="TIGR02532">
    <property type="entry name" value="IV_pilin_GFxxxE"/>
    <property type="match status" value="1"/>
</dbReference>
<organism evidence="5 6">
    <name type="scientific">Salinicola socius</name>
    <dbReference type="NCBI Taxonomy" id="404433"/>
    <lineage>
        <taxon>Bacteria</taxon>
        <taxon>Pseudomonadati</taxon>
        <taxon>Pseudomonadota</taxon>
        <taxon>Gammaproteobacteria</taxon>
        <taxon>Oceanospirillales</taxon>
        <taxon>Halomonadaceae</taxon>
        <taxon>Salinicola</taxon>
    </lineage>
</organism>
<evidence type="ECO:0000256" key="2">
    <source>
        <dbReference type="ARBA" id="ARBA00022481"/>
    </source>
</evidence>
<dbReference type="InterPro" id="IPR012902">
    <property type="entry name" value="N_methyl_site"/>
</dbReference>
<evidence type="ECO:0008006" key="7">
    <source>
        <dbReference type="Google" id="ProtNLM"/>
    </source>
</evidence>
<keyword evidence="4" id="KW-0472">Membrane</keyword>
<evidence type="ECO:0000313" key="6">
    <source>
        <dbReference type="Proteomes" id="UP000186878"/>
    </source>
</evidence>
<dbReference type="InterPro" id="IPR001082">
    <property type="entry name" value="Pilin"/>
</dbReference>
<reference evidence="5 6" key="1">
    <citation type="submission" date="2016-12" db="EMBL/GenBank/DDBJ databases">
        <title>Draft genome sequences of strains Salinicola socius SMB35, Salinicola sp. MH3R3-1 and Chromohalobacter sp. SMB17 from the Verkhnekamsk potash mining region of Russia.</title>
        <authorList>
            <person name="Mavrodi D.V."/>
            <person name="Olsson B.E."/>
            <person name="Korsakova E.S."/>
            <person name="Pyankova A."/>
            <person name="Mavrodi O.V."/>
            <person name="Plotnikova E.G."/>
        </authorList>
    </citation>
    <scope>NUCLEOTIDE SEQUENCE [LARGE SCALE GENOMIC DNA]</scope>
    <source>
        <strain evidence="5 6">SMB35</strain>
    </source>
</reference>
<dbReference type="Pfam" id="PF00114">
    <property type="entry name" value="Pilin"/>
    <property type="match status" value="1"/>
</dbReference>
<keyword evidence="6" id="KW-1185">Reference proteome</keyword>
<dbReference type="GO" id="GO:0007155">
    <property type="term" value="P:cell adhesion"/>
    <property type="evidence" value="ECO:0007669"/>
    <property type="project" value="InterPro"/>
</dbReference>
<keyword evidence="4" id="KW-0812">Transmembrane</keyword>
<keyword evidence="3" id="KW-0281">Fimbrium</keyword>
<dbReference type="Proteomes" id="UP000186878">
    <property type="component" value="Unassembled WGS sequence"/>
</dbReference>
<dbReference type="GO" id="GO:0044096">
    <property type="term" value="C:type IV pilus"/>
    <property type="evidence" value="ECO:0007669"/>
    <property type="project" value="TreeGrafter"/>
</dbReference>
<evidence type="ECO:0000256" key="4">
    <source>
        <dbReference type="SAM" id="Phobius"/>
    </source>
</evidence>
<comment type="caution">
    <text evidence="5">The sequence shown here is derived from an EMBL/GenBank/DDBJ whole genome shotgun (WGS) entry which is preliminary data.</text>
</comment>
<protein>
    <recommendedName>
        <fullName evidence="7">Pilin</fullName>
    </recommendedName>
</protein>
<dbReference type="SUPFAM" id="SSF54523">
    <property type="entry name" value="Pili subunits"/>
    <property type="match status" value="1"/>
</dbReference>
<evidence type="ECO:0000256" key="3">
    <source>
        <dbReference type="RuleBase" id="RU000389"/>
    </source>
</evidence>
<keyword evidence="4" id="KW-1133">Transmembrane helix</keyword>
<gene>
    <name evidence="5" type="ORF">BTW07_12755</name>
</gene>
<dbReference type="PANTHER" id="PTHR30093">
    <property type="entry name" value="GENERAL SECRETION PATHWAY PROTEIN G"/>
    <property type="match status" value="1"/>
</dbReference>
<dbReference type="PROSITE" id="PS00409">
    <property type="entry name" value="PROKAR_NTER_METHYL"/>
    <property type="match status" value="1"/>
</dbReference>
<dbReference type="InterPro" id="IPR045584">
    <property type="entry name" value="Pilin-like"/>
</dbReference>
<accession>A0A1Q8SQW7</accession>
<evidence type="ECO:0000313" key="5">
    <source>
        <dbReference type="EMBL" id="OLO03833.1"/>
    </source>
</evidence>
<dbReference type="Gene3D" id="3.30.700.10">
    <property type="entry name" value="Glycoprotein, Type 4 Pilin"/>
    <property type="match status" value="1"/>
</dbReference>
<dbReference type="EMBL" id="MSDO01000019">
    <property type="protein sequence ID" value="OLO03833.1"/>
    <property type="molecule type" value="Genomic_DNA"/>
</dbReference>
<sequence length="159" mass="16876">MQNLKRQTRRQGGFTLIELMIVVAIIGILAAIAIPQYQNYVARSEAASGLATLRSIQTSAEETILRGEPLSLNTAAEGQNAAGQGTLGIAAEANELGTISYTPKTVVKSSDSATLVFTYDDTGVSPNLQGKKITYTRDTAGNWSCSTDIDDDFTPKGCL</sequence>
<dbReference type="STRING" id="404433.BTW07_12755"/>
<dbReference type="AlphaFoldDB" id="A0A1Q8SQW7"/>
<name>A0A1Q8SQW7_9GAMM</name>
<dbReference type="Pfam" id="PF07963">
    <property type="entry name" value="N_methyl"/>
    <property type="match status" value="1"/>
</dbReference>
<feature type="transmembrane region" description="Helical" evidence="4">
    <location>
        <begin position="12"/>
        <end position="34"/>
    </location>
</feature>
<evidence type="ECO:0000256" key="1">
    <source>
        <dbReference type="ARBA" id="ARBA00005233"/>
    </source>
</evidence>
<proteinExistence type="inferred from homology"/>